<feature type="chain" id="PRO_5003919385" description="Cobalt-zinc-cadmium resistance protein CzcC" evidence="2">
    <location>
        <begin position="24"/>
        <end position="425"/>
    </location>
</feature>
<keyword evidence="2" id="KW-0732">Signal</keyword>
<dbReference type="EMBL" id="AGWX01000005">
    <property type="protein sequence ID" value="EKS34534.1"/>
    <property type="molecule type" value="Genomic_DNA"/>
</dbReference>
<dbReference type="AlphaFoldDB" id="K8P1B6"/>
<dbReference type="RefSeq" id="WP_006023145.1">
    <property type="nucleotide sequence ID" value="NZ_KB375284.1"/>
</dbReference>
<gene>
    <name evidence="3" type="ORF">HMPREF9695_04444</name>
</gene>
<evidence type="ECO:0000313" key="4">
    <source>
        <dbReference type="Proteomes" id="UP000001096"/>
    </source>
</evidence>
<dbReference type="NCBIfam" id="NF045679">
    <property type="entry name" value="DiMtlExpIhpA"/>
    <property type="match status" value="1"/>
</dbReference>
<evidence type="ECO:0000256" key="2">
    <source>
        <dbReference type="SAM" id="SignalP"/>
    </source>
</evidence>
<dbReference type="InterPro" id="IPR010131">
    <property type="entry name" value="MdtP/NodT-like"/>
</dbReference>
<dbReference type="PANTHER" id="PTHR30203">
    <property type="entry name" value="OUTER MEMBRANE CATION EFFLUX PROTEIN"/>
    <property type="match status" value="1"/>
</dbReference>
<proteinExistence type="inferred from homology"/>
<dbReference type="HOGENOM" id="CLU_012817_14_3_5"/>
<sequence length="425" mass="45809">MFLHKAVLRLACAVLVLSYPAHAAEHGSRAISLVQALQRALAANPRLTAAERDVGIAGGLRVQAGALPNPEASFELDNVLGSGPYKGFRSAETNLQLSQLVELGGKREARIAAGEAGVGTAVWQRRATRLEVLSETAIAFITVVSAQRRIELFDEQIAGLDSLIPLLQKRVQEGASSPAETLRAQVAADLFRVERERAKTQLATARRDLAILMGDSSPRFGPAVGRLADIGRPPPFKAVIQAIEANPQLMRWTAITAQRNAELIIARLKAVPDLRLSAGWRHFQDTNDNAVRLGVSVPLPVFDQNTGNIIAAQESLAKTDAERTINKLVLLSIAGRAYDTLTGALAELKLLRSSVIPNARSAGETILSGYSQGRFTLLELLDVRGSLLQALLREQEALQNFHIAVATIEGLVGNPFSLTRESSRQ</sequence>
<evidence type="ECO:0000256" key="1">
    <source>
        <dbReference type="ARBA" id="ARBA00007613"/>
    </source>
</evidence>
<evidence type="ECO:0000313" key="3">
    <source>
        <dbReference type="EMBL" id="EKS34534.1"/>
    </source>
</evidence>
<feature type="signal peptide" evidence="2">
    <location>
        <begin position="1"/>
        <end position="23"/>
    </location>
</feature>
<dbReference type="GO" id="GO:0015562">
    <property type="term" value="F:efflux transmembrane transporter activity"/>
    <property type="evidence" value="ECO:0007669"/>
    <property type="project" value="InterPro"/>
</dbReference>
<dbReference type="Proteomes" id="UP000001096">
    <property type="component" value="Unassembled WGS sequence"/>
</dbReference>
<dbReference type="PATRIC" id="fig|883078.3.peg.4588"/>
<accession>K8P1B6</accession>
<dbReference type="PANTHER" id="PTHR30203:SF24">
    <property type="entry name" value="BLR4935 PROTEIN"/>
    <property type="match status" value="1"/>
</dbReference>
<name>K8P1B6_9BRAD</name>
<comment type="similarity">
    <text evidence="1">Belongs to the outer membrane factor (OMF) (TC 1.B.17) family.</text>
</comment>
<evidence type="ECO:0008006" key="5">
    <source>
        <dbReference type="Google" id="ProtNLM"/>
    </source>
</evidence>
<protein>
    <recommendedName>
        <fullName evidence="5">Cobalt-zinc-cadmium resistance protein CzcC</fullName>
    </recommendedName>
</protein>
<dbReference type="Pfam" id="PF02321">
    <property type="entry name" value="OEP"/>
    <property type="match status" value="2"/>
</dbReference>
<organism evidence="3 4">
    <name type="scientific">Afipia broomeae ATCC 49717</name>
    <dbReference type="NCBI Taxonomy" id="883078"/>
    <lineage>
        <taxon>Bacteria</taxon>
        <taxon>Pseudomonadati</taxon>
        <taxon>Pseudomonadota</taxon>
        <taxon>Alphaproteobacteria</taxon>
        <taxon>Hyphomicrobiales</taxon>
        <taxon>Nitrobacteraceae</taxon>
        <taxon>Afipia</taxon>
    </lineage>
</organism>
<keyword evidence="4" id="KW-1185">Reference proteome</keyword>
<dbReference type="Gene3D" id="1.20.1600.10">
    <property type="entry name" value="Outer membrane efflux proteins (OEP)"/>
    <property type="match status" value="1"/>
</dbReference>
<reference evidence="3 4" key="1">
    <citation type="submission" date="2012-04" db="EMBL/GenBank/DDBJ databases">
        <title>The Genome Sequence of Afipia broomeae ATCC 49717.</title>
        <authorList>
            <consortium name="The Broad Institute Genome Sequencing Platform"/>
            <person name="Earl A."/>
            <person name="Ward D."/>
            <person name="Feldgarden M."/>
            <person name="Gevers D."/>
            <person name="Huys G."/>
            <person name="Walker B."/>
            <person name="Young S.K."/>
            <person name="Zeng Q."/>
            <person name="Gargeya S."/>
            <person name="Fitzgerald M."/>
            <person name="Haas B."/>
            <person name="Abouelleil A."/>
            <person name="Alvarado L."/>
            <person name="Arachchi H.M."/>
            <person name="Berlin A."/>
            <person name="Chapman S.B."/>
            <person name="Goldberg J."/>
            <person name="Griggs A."/>
            <person name="Gujja S."/>
            <person name="Hansen M."/>
            <person name="Howarth C."/>
            <person name="Imamovic A."/>
            <person name="Larimer J."/>
            <person name="McCowen C."/>
            <person name="Montmayeur A."/>
            <person name="Murphy C."/>
            <person name="Neiman D."/>
            <person name="Pearson M."/>
            <person name="Priest M."/>
            <person name="Roberts A."/>
            <person name="Saif S."/>
            <person name="Shea T."/>
            <person name="Sisk P."/>
            <person name="Sykes S."/>
            <person name="Wortman J."/>
            <person name="Nusbaum C."/>
            <person name="Birren B."/>
        </authorList>
    </citation>
    <scope>NUCLEOTIDE SEQUENCE [LARGE SCALE GENOMIC DNA]</scope>
    <source>
        <strain evidence="3 4">ATCC 49717</strain>
    </source>
</reference>
<dbReference type="InterPro" id="IPR003423">
    <property type="entry name" value="OMP_efflux"/>
</dbReference>
<comment type="caution">
    <text evidence="3">The sequence shown here is derived from an EMBL/GenBank/DDBJ whole genome shotgun (WGS) entry which is preliminary data.</text>
</comment>
<dbReference type="SUPFAM" id="SSF56954">
    <property type="entry name" value="Outer membrane efflux proteins (OEP)"/>
    <property type="match status" value="1"/>
</dbReference>
<dbReference type="eggNOG" id="COG1538">
    <property type="taxonomic scope" value="Bacteria"/>
</dbReference>